<dbReference type="InterPro" id="IPR000160">
    <property type="entry name" value="GGDEF_dom"/>
</dbReference>
<dbReference type="CDD" id="cd01949">
    <property type="entry name" value="GGDEF"/>
    <property type="match status" value="1"/>
</dbReference>
<dbReference type="GO" id="GO:0043709">
    <property type="term" value="P:cell adhesion involved in single-species biofilm formation"/>
    <property type="evidence" value="ECO:0007669"/>
    <property type="project" value="TreeGrafter"/>
</dbReference>
<dbReference type="Pfam" id="PF00990">
    <property type="entry name" value="GGDEF"/>
    <property type="match status" value="1"/>
</dbReference>
<protein>
    <recommendedName>
        <fullName evidence="2">diguanylate cyclase</fullName>
        <ecNumber evidence="2">2.7.7.65</ecNumber>
    </recommendedName>
</protein>
<dbReference type="InterPro" id="IPR029787">
    <property type="entry name" value="Nucleotide_cyclase"/>
</dbReference>
<dbReference type="NCBIfam" id="TIGR00254">
    <property type="entry name" value="GGDEF"/>
    <property type="match status" value="1"/>
</dbReference>
<dbReference type="PROSITE" id="PS50887">
    <property type="entry name" value="GGDEF"/>
    <property type="match status" value="1"/>
</dbReference>
<dbReference type="InterPro" id="IPR013656">
    <property type="entry name" value="PAS_4"/>
</dbReference>
<dbReference type="GO" id="GO:1902201">
    <property type="term" value="P:negative regulation of bacterial-type flagellum-dependent cell motility"/>
    <property type="evidence" value="ECO:0007669"/>
    <property type="project" value="TreeGrafter"/>
</dbReference>
<dbReference type="AlphaFoldDB" id="A0A2S3R3V1"/>
<dbReference type="EC" id="2.7.7.65" evidence="2"/>
<dbReference type="SMART" id="SM00267">
    <property type="entry name" value="GGDEF"/>
    <property type="match status" value="1"/>
</dbReference>
<dbReference type="EMBL" id="PDGH01000077">
    <property type="protein sequence ID" value="POB48383.1"/>
    <property type="molecule type" value="Genomic_DNA"/>
</dbReference>
<dbReference type="SUPFAM" id="SSF55785">
    <property type="entry name" value="PYP-like sensor domain (PAS domain)"/>
    <property type="match status" value="1"/>
</dbReference>
<name>A0A2S3R3V1_VIBVL</name>
<accession>A0A2S3R3V1</accession>
<reference evidence="5 6" key="1">
    <citation type="journal article" date="2018" name="Front. Microbiol.">
        <title>Phylogeny of Vibrio vulnificus from the Analysis of the Core-Genome: Implications for Intra-Species Taxonomy.</title>
        <authorList>
            <person name="Roig F.J."/>
            <person name="Gonzalez-Candelas F."/>
            <person name="Sanjuan E."/>
            <person name="Fouz B."/>
            <person name="Feil E.J."/>
            <person name="Llorens C."/>
            <person name="Baker-Austin C."/>
            <person name="Oliver J.D."/>
            <person name="Danin-Poleg Y."/>
            <person name="Gibas C.J."/>
            <person name="Kashi Y."/>
            <person name="Gulig P.A."/>
            <person name="Morrison S.S."/>
            <person name="Amaro C."/>
        </authorList>
    </citation>
    <scope>NUCLEOTIDE SEQUENCE [LARGE SCALE GENOMIC DNA]</scope>
    <source>
        <strain evidence="5 6">CECT4608</strain>
    </source>
</reference>
<dbReference type="FunFam" id="3.30.70.270:FF:000001">
    <property type="entry name" value="Diguanylate cyclase domain protein"/>
    <property type="match status" value="1"/>
</dbReference>
<dbReference type="Proteomes" id="UP000237466">
    <property type="component" value="Unassembled WGS sequence"/>
</dbReference>
<dbReference type="InterPro" id="IPR035965">
    <property type="entry name" value="PAS-like_dom_sf"/>
</dbReference>
<evidence type="ECO:0000259" key="4">
    <source>
        <dbReference type="PROSITE" id="PS50887"/>
    </source>
</evidence>
<sequence length="328" mass="36906">MVGVRCMVEQSIFSRVIANNPAVIHHIFDALPEPTFLINGDGYYIEAWGGTDTSRHHDSANVIGLNQFEVLPHDKARWFSDVIAQVIESQAPQELEYALHPKDLNCFEGVAGPTELQYFSAFVIPVFGENKVLWTVRNITEYKTALQKLERQQLELEKLSCLDHLTQLYNRYALEVHLPSAIANTAQSGKSAALFMVDIDCFKDLNDTYGHLTGDKALRMVSLALKHWSGHNGICFRYGGDEFLVFIQDISQEECQSRAHSLQQSIQKLAIPNQHSHVADTLTLTIGIQFYPSLTGDSQDLEQFISKADKALFNAKNTQRGTVHFLSH</sequence>
<proteinExistence type="predicted"/>
<dbReference type="Gene3D" id="3.30.450.20">
    <property type="entry name" value="PAS domain"/>
    <property type="match status" value="1"/>
</dbReference>
<comment type="caution">
    <text evidence="5">The sequence shown here is derived from an EMBL/GenBank/DDBJ whole genome shotgun (WGS) entry which is preliminary data.</text>
</comment>
<dbReference type="InterPro" id="IPR043128">
    <property type="entry name" value="Rev_trsase/Diguanyl_cyclase"/>
</dbReference>
<evidence type="ECO:0000313" key="5">
    <source>
        <dbReference type="EMBL" id="POB48383.1"/>
    </source>
</evidence>
<dbReference type="InterPro" id="IPR050469">
    <property type="entry name" value="Diguanylate_Cyclase"/>
</dbReference>
<comment type="cofactor">
    <cofactor evidence="1">
        <name>Mg(2+)</name>
        <dbReference type="ChEBI" id="CHEBI:18420"/>
    </cofactor>
</comment>
<dbReference type="RefSeq" id="WP_103200202.1">
    <property type="nucleotide sequence ID" value="NZ_PDGH01000077.1"/>
</dbReference>
<evidence type="ECO:0000313" key="6">
    <source>
        <dbReference type="Proteomes" id="UP000237466"/>
    </source>
</evidence>
<evidence type="ECO:0000256" key="3">
    <source>
        <dbReference type="ARBA" id="ARBA00034247"/>
    </source>
</evidence>
<dbReference type="SUPFAM" id="SSF55073">
    <property type="entry name" value="Nucleotide cyclase"/>
    <property type="match status" value="1"/>
</dbReference>
<dbReference type="Pfam" id="PF08448">
    <property type="entry name" value="PAS_4"/>
    <property type="match status" value="1"/>
</dbReference>
<dbReference type="Gene3D" id="3.30.70.270">
    <property type="match status" value="1"/>
</dbReference>
<dbReference type="PANTHER" id="PTHR45138:SF9">
    <property type="entry name" value="DIGUANYLATE CYCLASE DGCM-RELATED"/>
    <property type="match status" value="1"/>
</dbReference>
<evidence type="ECO:0000256" key="2">
    <source>
        <dbReference type="ARBA" id="ARBA00012528"/>
    </source>
</evidence>
<dbReference type="GO" id="GO:0005886">
    <property type="term" value="C:plasma membrane"/>
    <property type="evidence" value="ECO:0007669"/>
    <property type="project" value="TreeGrafter"/>
</dbReference>
<dbReference type="GO" id="GO:0052621">
    <property type="term" value="F:diguanylate cyclase activity"/>
    <property type="evidence" value="ECO:0007669"/>
    <property type="project" value="UniProtKB-EC"/>
</dbReference>
<dbReference type="PANTHER" id="PTHR45138">
    <property type="entry name" value="REGULATORY COMPONENTS OF SENSORY TRANSDUCTION SYSTEM"/>
    <property type="match status" value="1"/>
</dbReference>
<feature type="domain" description="GGDEF" evidence="4">
    <location>
        <begin position="190"/>
        <end position="328"/>
    </location>
</feature>
<evidence type="ECO:0000256" key="1">
    <source>
        <dbReference type="ARBA" id="ARBA00001946"/>
    </source>
</evidence>
<comment type="catalytic activity">
    <reaction evidence="3">
        <text>2 GTP = 3',3'-c-di-GMP + 2 diphosphate</text>
        <dbReference type="Rhea" id="RHEA:24898"/>
        <dbReference type="ChEBI" id="CHEBI:33019"/>
        <dbReference type="ChEBI" id="CHEBI:37565"/>
        <dbReference type="ChEBI" id="CHEBI:58805"/>
        <dbReference type="EC" id="2.7.7.65"/>
    </reaction>
</comment>
<gene>
    <name evidence="5" type="ORF">CRN52_09425</name>
</gene>
<organism evidence="5 6">
    <name type="scientific">Vibrio vulnificus</name>
    <dbReference type="NCBI Taxonomy" id="672"/>
    <lineage>
        <taxon>Bacteria</taxon>
        <taxon>Pseudomonadati</taxon>
        <taxon>Pseudomonadota</taxon>
        <taxon>Gammaproteobacteria</taxon>
        <taxon>Vibrionales</taxon>
        <taxon>Vibrionaceae</taxon>
        <taxon>Vibrio</taxon>
    </lineage>
</organism>